<accession>W9RMB2</accession>
<protein>
    <submittedName>
        <fullName evidence="1">Uncharacterized protein</fullName>
    </submittedName>
</protein>
<reference evidence="2" key="1">
    <citation type="submission" date="2013-01" db="EMBL/GenBank/DDBJ databases">
        <title>Draft Genome Sequence of a Mulberry Tree, Morus notabilis C.K. Schneid.</title>
        <authorList>
            <person name="He N."/>
            <person name="Zhao S."/>
        </authorList>
    </citation>
    <scope>NUCLEOTIDE SEQUENCE</scope>
</reference>
<proteinExistence type="predicted"/>
<evidence type="ECO:0000313" key="1">
    <source>
        <dbReference type="EMBL" id="EXB97307.1"/>
    </source>
</evidence>
<keyword evidence="2" id="KW-1185">Reference proteome</keyword>
<sequence length="95" mass="10372">MEINIWSTHVDLLHHGHNQIGHVAAPQTDSGNRVWGCVFAMGSSTSYALWLIIQKSIEIVVSTTPIADNNKTCIISDNNNNNNSNNGSITIVNNE</sequence>
<gene>
    <name evidence="1" type="ORF">L484_024168</name>
</gene>
<evidence type="ECO:0000313" key="2">
    <source>
        <dbReference type="Proteomes" id="UP000030645"/>
    </source>
</evidence>
<dbReference type="Proteomes" id="UP000030645">
    <property type="component" value="Unassembled WGS sequence"/>
</dbReference>
<organism evidence="1 2">
    <name type="scientific">Morus notabilis</name>
    <dbReference type="NCBI Taxonomy" id="981085"/>
    <lineage>
        <taxon>Eukaryota</taxon>
        <taxon>Viridiplantae</taxon>
        <taxon>Streptophyta</taxon>
        <taxon>Embryophyta</taxon>
        <taxon>Tracheophyta</taxon>
        <taxon>Spermatophyta</taxon>
        <taxon>Magnoliopsida</taxon>
        <taxon>eudicotyledons</taxon>
        <taxon>Gunneridae</taxon>
        <taxon>Pentapetalae</taxon>
        <taxon>rosids</taxon>
        <taxon>fabids</taxon>
        <taxon>Rosales</taxon>
        <taxon>Moraceae</taxon>
        <taxon>Moreae</taxon>
        <taxon>Morus</taxon>
    </lineage>
</organism>
<name>W9RMB2_9ROSA</name>
<dbReference type="EMBL" id="KE345262">
    <property type="protein sequence ID" value="EXB97307.1"/>
    <property type="molecule type" value="Genomic_DNA"/>
</dbReference>
<dbReference type="AlphaFoldDB" id="W9RMB2"/>